<dbReference type="OrthoDB" id="551749at2759"/>
<dbReference type="PANTHER" id="PTHR37171:SF1">
    <property type="entry name" value="SERINE_THREONINE-PROTEIN KINASE YRZF-RELATED"/>
    <property type="match status" value="1"/>
</dbReference>
<evidence type="ECO:0000256" key="1">
    <source>
        <dbReference type="SAM" id="MobiDB-lite"/>
    </source>
</evidence>
<gene>
    <name evidence="2" type="ORF">HYH03_018525</name>
</gene>
<evidence type="ECO:0000313" key="3">
    <source>
        <dbReference type="Proteomes" id="UP000612055"/>
    </source>
</evidence>
<accession>A0A836BPF1</accession>
<dbReference type="Proteomes" id="UP000612055">
    <property type="component" value="Unassembled WGS sequence"/>
</dbReference>
<feature type="region of interest" description="Disordered" evidence="1">
    <location>
        <begin position="129"/>
        <end position="208"/>
    </location>
</feature>
<dbReference type="AlphaFoldDB" id="A0A836BPF1"/>
<feature type="compositionally biased region" description="Basic and acidic residues" evidence="1">
    <location>
        <begin position="423"/>
        <end position="438"/>
    </location>
</feature>
<keyword evidence="3" id="KW-1185">Reference proteome</keyword>
<sequence length="479" mass="50236">MAVALLQNRLEEVDKEFKKTEAELLATGERFGSNPQDAVVKFKHGRLIAALARQDAHRRHLVEQLAKVAVAEVRAAAGLGYLDVGSAAVCGGAAAGAGAGDTSAGGELSCIGHRPWAGSLCDDQGCPGLAATQQPPARVWGARRQEPVTRRRRTKAPGPELRRVATPLAPEPAPAAAARPPQPSPQPQPPPQPPPPPQPQPPPQPADVRAAPSRVLLVFHEGQARQGSEGFVADGTCDGVECVMKLLGPNPSGLAAHARELAAYAALEPLQGRQVPELRAWGDIRWGVRFLALRRLDGAQPLSRLPRPLPPGVAAAALAALEAVQAACPRFVHGDVRLSNFMWVGPEGAAAEEAGGAEEEEALQPQPNPDQDSVSAPEPDSQQPEPGPERAAAGSGDGGGGGGAPGSGAARLRCVLLDFGRSRLDGDASQQQREREQLRGLLAAAQQEQEEEETDSEEEETEEETESEGEEEGLGEEEV</sequence>
<feature type="compositionally biased region" description="Polar residues" evidence="1">
    <location>
        <begin position="369"/>
        <end position="384"/>
    </location>
</feature>
<feature type="compositionally biased region" description="Pro residues" evidence="1">
    <location>
        <begin position="180"/>
        <end position="205"/>
    </location>
</feature>
<dbReference type="InterPro" id="IPR011009">
    <property type="entry name" value="Kinase-like_dom_sf"/>
</dbReference>
<dbReference type="EMBL" id="JAEHOE010000215">
    <property type="protein sequence ID" value="KAG2482533.1"/>
    <property type="molecule type" value="Genomic_DNA"/>
</dbReference>
<dbReference type="InterPro" id="IPR052396">
    <property type="entry name" value="Meiotic_Drive_Suppr_Kinase"/>
</dbReference>
<dbReference type="PANTHER" id="PTHR37171">
    <property type="entry name" value="SERINE/THREONINE-PROTEIN KINASE YRZF-RELATED"/>
    <property type="match status" value="1"/>
</dbReference>
<comment type="caution">
    <text evidence="2">The sequence shown here is derived from an EMBL/GenBank/DDBJ whole genome shotgun (WGS) entry which is preliminary data.</text>
</comment>
<organism evidence="2 3">
    <name type="scientific">Edaphochlamys debaryana</name>
    <dbReference type="NCBI Taxonomy" id="47281"/>
    <lineage>
        <taxon>Eukaryota</taxon>
        <taxon>Viridiplantae</taxon>
        <taxon>Chlorophyta</taxon>
        <taxon>core chlorophytes</taxon>
        <taxon>Chlorophyceae</taxon>
        <taxon>CS clade</taxon>
        <taxon>Chlamydomonadales</taxon>
        <taxon>Chlamydomonadales incertae sedis</taxon>
        <taxon>Edaphochlamys</taxon>
    </lineage>
</organism>
<protein>
    <recommendedName>
        <fullName evidence="4">Protein kinase domain-containing protein</fullName>
    </recommendedName>
</protein>
<reference evidence="2" key="1">
    <citation type="journal article" date="2020" name="bioRxiv">
        <title>Comparative genomics of Chlamydomonas.</title>
        <authorList>
            <person name="Craig R.J."/>
            <person name="Hasan A.R."/>
            <person name="Ness R.W."/>
            <person name="Keightley P.D."/>
        </authorList>
    </citation>
    <scope>NUCLEOTIDE SEQUENCE</scope>
    <source>
        <strain evidence="2">CCAP 11/70</strain>
    </source>
</reference>
<feature type="region of interest" description="Disordered" evidence="1">
    <location>
        <begin position="423"/>
        <end position="479"/>
    </location>
</feature>
<proteinExistence type="predicted"/>
<feature type="compositionally biased region" description="Acidic residues" evidence="1">
    <location>
        <begin position="448"/>
        <end position="479"/>
    </location>
</feature>
<name>A0A836BPF1_9CHLO</name>
<feature type="compositionally biased region" description="Gly residues" evidence="1">
    <location>
        <begin position="395"/>
        <end position="406"/>
    </location>
</feature>
<evidence type="ECO:0000313" key="2">
    <source>
        <dbReference type="EMBL" id="KAG2482533.1"/>
    </source>
</evidence>
<feature type="region of interest" description="Disordered" evidence="1">
    <location>
        <begin position="350"/>
        <end position="409"/>
    </location>
</feature>
<evidence type="ECO:0008006" key="4">
    <source>
        <dbReference type="Google" id="ProtNLM"/>
    </source>
</evidence>
<dbReference type="SUPFAM" id="SSF56112">
    <property type="entry name" value="Protein kinase-like (PK-like)"/>
    <property type="match status" value="1"/>
</dbReference>